<feature type="region of interest" description="Disordered" evidence="1">
    <location>
        <begin position="1"/>
        <end position="33"/>
    </location>
</feature>
<reference evidence="2" key="2">
    <citation type="submission" date="2018-05" db="EMBL/GenBank/DDBJ databases">
        <title>OgluRS3 (Oryza glumaepatula Reference Sequence Version 3).</title>
        <authorList>
            <person name="Zhang J."/>
            <person name="Kudrna D."/>
            <person name="Lee S."/>
            <person name="Talag J."/>
            <person name="Welchert J."/>
            <person name="Wing R.A."/>
        </authorList>
    </citation>
    <scope>NUCLEOTIDE SEQUENCE [LARGE SCALE GENOMIC DNA]</scope>
</reference>
<dbReference type="AlphaFoldDB" id="A0A0D9ZII6"/>
<evidence type="ECO:0000313" key="2">
    <source>
        <dbReference type="EnsemblPlants" id="OGLUM04G06370.1"/>
    </source>
</evidence>
<evidence type="ECO:0000313" key="3">
    <source>
        <dbReference type="Proteomes" id="UP000026961"/>
    </source>
</evidence>
<proteinExistence type="predicted"/>
<keyword evidence="3" id="KW-1185">Reference proteome</keyword>
<dbReference type="Gramene" id="OGLUM04G06370.1">
    <property type="protein sequence ID" value="OGLUM04G06370.1"/>
    <property type="gene ID" value="OGLUM04G06370"/>
</dbReference>
<dbReference type="EnsemblPlants" id="OGLUM04G06370.1">
    <property type="protein sequence ID" value="OGLUM04G06370.1"/>
    <property type="gene ID" value="OGLUM04G06370"/>
</dbReference>
<reference evidence="2" key="1">
    <citation type="submission" date="2015-04" db="UniProtKB">
        <authorList>
            <consortium name="EnsemblPlants"/>
        </authorList>
    </citation>
    <scope>IDENTIFICATION</scope>
</reference>
<accession>A0A0D9ZII6</accession>
<protein>
    <submittedName>
        <fullName evidence="2">Uncharacterized protein</fullName>
    </submittedName>
</protein>
<name>A0A0D9ZII6_9ORYZ</name>
<dbReference type="HOGENOM" id="CLU_1290758_0_0_1"/>
<dbReference type="Proteomes" id="UP000026961">
    <property type="component" value="Chromosome 4"/>
</dbReference>
<feature type="compositionally biased region" description="Basic residues" evidence="1">
    <location>
        <begin position="21"/>
        <end position="33"/>
    </location>
</feature>
<sequence>MPMRRERARAAAATASPSSAKHQRAKRERRQHSRVCISLPPDGGEQLNYGMVDVTPTAFFHQTHHHHPNLTGDDYDELPPPFSFLPPSPSFTTPHLAGDDDNRNDVSARYVSTSFLSAPSIATIATTAAGSSLSSSSPVLLLPTSSAPASSSPLRAPPVTVTAALKGLPERRLVLPPLGGVLLHLLPDMLRCSLAARNFHELFHALLLFLNPPC</sequence>
<feature type="compositionally biased region" description="Low complexity" evidence="1">
    <location>
        <begin position="10"/>
        <end position="20"/>
    </location>
</feature>
<evidence type="ECO:0000256" key="1">
    <source>
        <dbReference type="SAM" id="MobiDB-lite"/>
    </source>
</evidence>
<organism evidence="2">
    <name type="scientific">Oryza glumipatula</name>
    <dbReference type="NCBI Taxonomy" id="40148"/>
    <lineage>
        <taxon>Eukaryota</taxon>
        <taxon>Viridiplantae</taxon>
        <taxon>Streptophyta</taxon>
        <taxon>Embryophyta</taxon>
        <taxon>Tracheophyta</taxon>
        <taxon>Spermatophyta</taxon>
        <taxon>Magnoliopsida</taxon>
        <taxon>Liliopsida</taxon>
        <taxon>Poales</taxon>
        <taxon>Poaceae</taxon>
        <taxon>BOP clade</taxon>
        <taxon>Oryzoideae</taxon>
        <taxon>Oryzeae</taxon>
        <taxon>Oryzinae</taxon>
        <taxon>Oryza</taxon>
    </lineage>
</organism>